<sequence length="163" mass="18522">MSSTPTGSAPVLRKQTLKIATPTDLIEIARQIQECEQYVSANTCSRLHMIVKQMKNLKKEAEQILKNCQRDIEVHKLPCNFVKKPGNTYYVYQRSDGTKYLGLLSPEEWGPSCPSAFLGAYKLMPDMTWVPETELQDWNKTEEVVKHILSTPSFLAIDSKESV</sequence>
<organism evidence="3">
    <name type="scientific">Echinostoma caproni</name>
    <dbReference type="NCBI Taxonomy" id="27848"/>
    <lineage>
        <taxon>Eukaryota</taxon>
        <taxon>Metazoa</taxon>
        <taxon>Spiralia</taxon>
        <taxon>Lophotrochozoa</taxon>
        <taxon>Platyhelminthes</taxon>
        <taxon>Trematoda</taxon>
        <taxon>Digenea</taxon>
        <taxon>Plagiorchiida</taxon>
        <taxon>Echinostomata</taxon>
        <taxon>Echinostomatoidea</taxon>
        <taxon>Echinostomatidae</taxon>
        <taxon>Echinostoma</taxon>
    </lineage>
</organism>
<reference evidence="1 2" key="2">
    <citation type="submission" date="2018-11" db="EMBL/GenBank/DDBJ databases">
        <authorList>
            <consortium name="Pathogen Informatics"/>
        </authorList>
    </citation>
    <scope>NUCLEOTIDE SEQUENCE [LARGE SCALE GENOMIC DNA]</scope>
    <source>
        <strain evidence="1 2">Egypt</strain>
    </source>
</reference>
<accession>A0A183AW13</accession>
<dbReference type="OrthoDB" id="9995764at2759"/>
<dbReference type="InterPro" id="IPR019534">
    <property type="entry name" value="DUF2452"/>
</dbReference>
<dbReference type="WBParaSite" id="ECPE_0001118201-mRNA-1">
    <property type="protein sequence ID" value="ECPE_0001118201-mRNA-1"/>
    <property type="gene ID" value="ECPE_0001118201"/>
</dbReference>
<reference evidence="3" key="1">
    <citation type="submission" date="2016-06" db="UniProtKB">
        <authorList>
            <consortium name="WormBaseParasite"/>
        </authorList>
    </citation>
    <scope>IDENTIFICATION</scope>
</reference>
<dbReference type="EMBL" id="UZAN01050282">
    <property type="protein sequence ID" value="VDP88121.1"/>
    <property type="molecule type" value="Genomic_DNA"/>
</dbReference>
<name>A0A183AW13_9TREM</name>
<evidence type="ECO:0000313" key="2">
    <source>
        <dbReference type="Proteomes" id="UP000272942"/>
    </source>
</evidence>
<dbReference type="PANTHER" id="PTHR14553:SF1">
    <property type="entry name" value="SIMILAR TO CHROMOSOME 1 OPEN READING FRAME 50"/>
    <property type="match status" value="1"/>
</dbReference>
<protein>
    <submittedName>
        <fullName evidence="3">DUF551 domain-containing protein</fullName>
    </submittedName>
</protein>
<proteinExistence type="predicted"/>
<keyword evidence="2" id="KW-1185">Reference proteome</keyword>
<evidence type="ECO:0000313" key="3">
    <source>
        <dbReference type="WBParaSite" id="ECPE_0001118201-mRNA-1"/>
    </source>
</evidence>
<gene>
    <name evidence="1" type="ORF">ECPE_LOCUS11148</name>
</gene>
<dbReference type="Proteomes" id="UP000272942">
    <property type="component" value="Unassembled WGS sequence"/>
</dbReference>
<dbReference type="AlphaFoldDB" id="A0A183AW13"/>
<dbReference type="PANTHER" id="PTHR14553">
    <property type="entry name" value="UNCHARACTERIZED PROTEIN C1ORF50"/>
    <property type="match status" value="1"/>
</dbReference>
<evidence type="ECO:0000313" key="1">
    <source>
        <dbReference type="EMBL" id="VDP88121.1"/>
    </source>
</evidence>
<dbReference type="Pfam" id="PF10504">
    <property type="entry name" value="DUF2452"/>
    <property type="match status" value="1"/>
</dbReference>